<keyword evidence="1" id="KW-1133">Transmembrane helix</keyword>
<evidence type="ECO:0000256" key="1">
    <source>
        <dbReference type="SAM" id="Phobius"/>
    </source>
</evidence>
<organism evidence="2 3">
    <name type="scientific">Albidiferax ferrireducens (strain ATCC BAA-621 / DSM 15236 / T118)</name>
    <name type="common">Rhodoferax ferrireducens</name>
    <dbReference type="NCBI Taxonomy" id="338969"/>
    <lineage>
        <taxon>Bacteria</taxon>
        <taxon>Pseudomonadati</taxon>
        <taxon>Pseudomonadota</taxon>
        <taxon>Betaproteobacteria</taxon>
        <taxon>Burkholderiales</taxon>
        <taxon>Comamonadaceae</taxon>
        <taxon>Rhodoferax</taxon>
    </lineage>
</organism>
<protein>
    <submittedName>
        <fullName evidence="2">Uncharacterized protein</fullName>
    </submittedName>
</protein>
<dbReference type="AlphaFoldDB" id="Q21SI6"/>
<dbReference type="STRING" id="338969.Rfer_3563"/>
<dbReference type="Proteomes" id="UP000008332">
    <property type="component" value="Chromosome"/>
</dbReference>
<evidence type="ECO:0000313" key="3">
    <source>
        <dbReference type="Proteomes" id="UP000008332"/>
    </source>
</evidence>
<feature type="transmembrane region" description="Helical" evidence="1">
    <location>
        <begin position="85"/>
        <end position="106"/>
    </location>
</feature>
<reference evidence="3" key="1">
    <citation type="submission" date="2006-02" db="EMBL/GenBank/DDBJ databases">
        <title>Complete sequence of chromosome of Rhodoferax ferrireducens DSM 15236.</title>
        <authorList>
            <person name="Copeland A."/>
            <person name="Lucas S."/>
            <person name="Lapidus A."/>
            <person name="Barry K."/>
            <person name="Detter J.C."/>
            <person name="Glavina del Rio T."/>
            <person name="Hammon N."/>
            <person name="Israni S."/>
            <person name="Pitluck S."/>
            <person name="Brettin T."/>
            <person name="Bruce D."/>
            <person name="Han C."/>
            <person name="Tapia R."/>
            <person name="Gilna P."/>
            <person name="Kiss H."/>
            <person name="Schmutz J."/>
            <person name="Larimer F."/>
            <person name="Land M."/>
            <person name="Kyrpides N."/>
            <person name="Ivanova N."/>
            <person name="Richardson P."/>
        </authorList>
    </citation>
    <scope>NUCLEOTIDE SEQUENCE [LARGE SCALE GENOMIC DNA]</scope>
    <source>
        <strain evidence="3">ATCC BAA-621 / DSM 15236 / T118</strain>
    </source>
</reference>
<name>Q21SI6_ALBFT</name>
<keyword evidence="3" id="KW-1185">Reference proteome</keyword>
<accession>Q21SI6</accession>
<proteinExistence type="predicted"/>
<keyword evidence="1" id="KW-0472">Membrane</keyword>
<dbReference type="HOGENOM" id="CLU_2047896_0_0_4"/>
<dbReference type="KEGG" id="rfr:Rfer_3563"/>
<evidence type="ECO:0000313" key="2">
    <source>
        <dbReference type="EMBL" id="ABD71267.1"/>
    </source>
</evidence>
<keyword evidence="1" id="KW-0812">Transmembrane</keyword>
<gene>
    <name evidence="2" type="ordered locus">Rfer_3563</name>
</gene>
<dbReference type="EMBL" id="CP000267">
    <property type="protein sequence ID" value="ABD71267.1"/>
    <property type="molecule type" value="Genomic_DNA"/>
</dbReference>
<sequence>MVSGSNVSFGADEKWTQSPHRSVFVWTAATVHIYGKYGSSPGSDRFNGSTTRGVVVDLHDIRTKDDAEADVPKAQAAPYASRISIYWTSFMFILCYSLIPLMLTLINRSMSEGGIQRELL</sequence>